<evidence type="ECO:0000259" key="4">
    <source>
        <dbReference type="PROSITE" id="PS50086"/>
    </source>
</evidence>
<dbReference type="Pfam" id="PF00169">
    <property type="entry name" value="PH"/>
    <property type="match status" value="1"/>
</dbReference>
<dbReference type="InterPro" id="IPR011993">
    <property type="entry name" value="PH-like_dom_sf"/>
</dbReference>
<dbReference type="SMART" id="SM00233">
    <property type="entry name" value="PH"/>
    <property type="match status" value="1"/>
</dbReference>
<dbReference type="GO" id="GO:0098981">
    <property type="term" value="C:cholinergic synapse"/>
    <property type="evidence" value="ECO:0007669"/>
    <property type="project" value="EnsemblMetazoa"/>
</dbReference>
<protein>
    <submittedName>
        <fullName evidence="5">Uncharacterized protein</fullName>
    </submittedName>
</protein>
<evidence type="ECO:0000313" key="6">
    <source>
        <dbReference type="Proteomes" id="UP000008281"/>
    </source>
</evidence>
<evidence type="ECO:0000313" key="5">
    <source>
        <dbReference type="EMBL" id="EFO91401.1"/>
    </source>
</evidence>
<reference evidence="5" key="1">
    <citation type="submission" date="2007-07" db="EMBL/GenBank/DDBJ databases">
        <title>PCAP assembly of the Caenorhabditis remanei genome.</title>
        <authorList>
            <consortium name="The Caenorhabditis remanei Sequencing Consortium"/>
            <person name="Wilson R.K."/>
        </authorList>
    </citation>
    <scope>NUCLEOTIDE SEQUENCE [LARGE SCALE GENOMIC DNA]</scope>
    <source>
        <strain evidence="5">PB4641</strain>
    </source>
</reference>
<dbReference type="Gene3D" id="1.10.472.80">
    <property type="entry name" value="Ypt/Rab-GAP domain of gyp1p, domain 3"/>
    <property type="match status" value="1"/>
</dbReference>
<keyword evidence="1" id="KW-0175">Coiled coil</keyword>
<feature type="region of interest" description="Disordered" evidence="2">
    <location>
        <begin position="140"/>
        <end position="211"/>
    </location>
</feature>
<name>E3M4W7_CAERE</name>
<dbReference type="FunFam" id="2.30.29.30:FF:000558">
    <property type="entry name" value="TBC (Tre-2/Bub2/Cdc16) domain family"/>
    <property type="match status" value="1"/>
</dbReference>
<dbReference type="SUPFAM" id="SSF50729">
    <property type="entry name" value="PH domain-like"/>
    <property type="match status" value="1"/>
</dbReference>
<dbReference type="PANTHER" id="PTHR47219">
    <property type="entry name" value="RAB GTPASE-ACTIVATING PROTEIN 1-LIKE"/>
    <property type="match status" value="1"/>
</dbReference>
<dbReference type="SMART" id="SM00164">
    <property type="entry name" value="TBC"/>
    <property type="match status" value="1"/>
</dbReference>
<sequence>MSATATISPPARELRTSAICGYLHRIEVRSIGLITRRRYWFALCDSTPYLYWYKDSDDIKCIGRVSLSGAAFTYDPKEKGRFEIHSNNEVIVLECSSDKQRNEWMRALQSTRKRSWKTTKSQSDSSLDISSLTGRNSSAVLEEYSSPSPVPPPRSPKPKKRTQFATENLSESAESLNSSENTQSITEELCEVTEEVEEPPTPTEESSTEWYLNPNGQLNERSLQMPKTIESPESVLKRLADHSIEAPFRAIRRNLSSWRGSRQNTVDEPVVGSRVSCRQVVNLSTFSKFKKGTVSSVDLSPEEKVIELSDKVSSLEEVVDSLRAALLLAQRNNEALKKIEDMGENNEEMREYLLEKERQVTELHISNSMNARRVRDLEDQNLKLEDTINDLQQSVEAFRESLRTKEELILRMCEEDHREDLLGSISERSLNVSTDANGIVSDVEVPEGILVDVSSVDCEEATRRLMRPFLLFMYVFIFRVLDEENVRDIGELQDLVDGYRTQNQFLNAEIVELHAIIQSLETREKKLIRQNFDLEACYYQLKSRYLMVLNHFKSPTKPGKIMEPGVLKELLEESARTPRESQQNLTDQLGFYNKDEFSTSDDLLDTASFYMKKAGDIVEATKLEQSEEYMKWLQSWDSFLVNNTVSRPVGIMSSPDLKTLIRTGVPPAYRGRVWKSIVTHWVKDKQAELGNGYYQSMLKKAGTKKQDGSYDAAIKQVAIFIDLDLARTLPTNKLFDEPDSANIEKLRNVLYAFRYHNSHVGYCQGLNRLAAIALLYLDEQDAFWFLVACVEHLQPEGYYTSSLIGAVADQKVLRDLVAEKLPKLAAHLRSLEVDLSLFALCWFLTCFVDVLPHSIYLTIFDAFLYEGNKVLFRFALALLKICEPHVLQCKTIGTVHQCLSKAQDHITDFKSLAQVAFNEMNPFPQKAIETKRQLYVTQLKDSGHCM</sequence>
<feature type="compositionally biased region" description="Acidic residues" evidence="2">
    <location>
        <begin position="188"/>
        <end position="198"/>
    </location>
</feature>
<dbReference type="InterPro" id="IPR050302">
    <property type="entry name" value="Rab_GAP_TBC_domain"/>
</dbReference>
<proteinExistence type="predicted"/>
<evidence type="ECO:0000259" key="3">
    <source>
        <dbReference type="PROSITE" id="PS50003"/>
    </source>
</evidence>
<dbReference type="GO" id="GO:0031267">
    <property type="term" value="F:small GTPase binding"/>
    <property type="evidence" value="ECO:0007669"/>
    <property type="project" value="TreeGrafter"/>
</dbReference>
<feature type="coiled-coil region" evidence="1">
    <location>
        <begin position="305"/>
        <end position="408"/>
    </location>
</feature>
<dbReference type="GO" id="GO:0005096">
    <property type="term" value="F:GTPase activator activity"/>
    <property type="evidence" value="ECO:0007669"/>
    <property type="project" value="EnsemblMetazoa"/>
</dbReference>
<dbReference type="Proteomes" id="UP000008281">
    <property type="component" value="Unassembled WGS sequence"/>
</dbReference>
<keyword evidence="6" id="KW-1185">Reference proteome</keyword>
<feature type="compositionally biased region" description="Low complexity" evidence="2">
    <location>
        <begin position="165"/>
        <end position="182"/>
    </location>
</feature>
<dbReference type="STRING" id="31234.E3M4W7"/>
<dbReference type="PANTHER" id="PTHR47219:SF20">
    <property type="entry name" value="TBC1 DOMAIN FAMILY MEMBER 2B"/>
    <property type="match status" value="1"/>
</dbReference>
<dbReference type="InterPro" id="IPR001849">
    <property type="entry name" value="PH_domain"/>
</dbReference>
<dbReference type="InterPro" id="IPR000195">
    <property type="entry name" value="Rab-GAP-TBC_dom"/>
</dbReference>
<dbReference type="FunFam" id="1.10.8.270:FF:000052">
    <property type="entry name" value="Predicted protein"/>
    <property type="match status" value="1"/>
</dbReference>
<dbReference type="Gene3D" id="1.10.8.270">
    <property type="entry name" value="putative rabgap domain of human tbc1 domain family member 14 like domains"/>
    <property type="match status" value="1"/>
</dbReference>
<feature type="domain" description="PH" evidence="3">
    <location>
        <begin position="16"/>
        <end position="113"/>
    </location>
</feature>
<dbReference type="Pfam" id="PF00566">
    <property type="entry name" value="RabGAP-TBC"/>
    <property type="match status" value="1"/>
</dbReference>
<dbReference type="SUPFAM" id="SSF47923">
    <property type="entry name" value="Ypt/Rab-GAP domain of gyp1p"/>
    <property type="match status" value="2"/>
</dbReference>
<accession>E3M4W7</accession>
<dbReference type="OrthoDB" id="294251at2759"/>
<dbReference type="PROSITE" id="PS50003">
    <property type="entry name" value="PH_DOMAIN"/>
    <property type="match status" value="1"/>
</dbReference>
<feature type="domain" description="Rab-GAP TBC" evidence="4">
    <location>
        <begin position="664"/>
        <end position="867"/>
    </location>
</feature>
<dbReference type="GO" id="GO:0005770">
    <property type="term" value="C:late endosome"/>
    <property type="evidence" value="ECO:0007669"/>
    <property type="project" value="EnsemblMetazoa"/>
</dbReference>
<dbReference type="GO" id="GO:2000643">
    <property type="term" value="P:positive regulation of early endosome to late endosome transport"/>
    <property type="evidence" value="ECO:0007669"/>
    <property type="project" value="EnsemblMetazoa"/>
</dbReference>
<dbReference type="FunFam" id="1.10.472.80:FF:000090">
    <property type="entry name" value="TBC (Tre-2/Bub2/Cdc16) domain family"/>
    <property type="match status" value="1"/>
</dbReference>
<organism evidence="6">
    <name type="scientific">Caenorhabditis remanei</name>
    <name type="common">Caenorhabditis vulgaris</name>
    <dbReference type="NCBI Taxonomy" id="31234"/>
    <lineage>
        <taxon>Eukaryota</taxon>
        <taxon>Metazoa</taxon>
        <taxon>Ecdysozoa</taxon>
        <taxon>Nematoda</taxon>
        <taxon>Chromadorea</taxon>
        <taxon>Rhabditida</taxon>
        <taxon>Rhabditina</taxon>
        <taxon>Rhabditomorpha</taxon>
        <taxon>Rhabditoidea</taxon>
        <taxon>Rhabditidae</taxon>
        <taxon>Peloderinae</taxon>
        <taxon>Caenorhabditis</taxon>
    </lineage>
</organism>
<dbReference type="HOGENOM" id="CLU_011278_0_0_1"/>
<dbReference type="CDD" id="cd01265">
    <property type="entry name" value="PH_TBC1D2A"/>
    <property type="match status" value="1"/>
</dbReference>
<dbReference type="eggNOG" id="KOG2058">
    <property type="taxonomic scope" value="Eukaryota"/>
</dbReference>
<gene>
    <name evidence="5" type="ORF">CRE_11991</name>
</gene>
<dbReference type="OMA" id="RWEFCNT"/>
<evidence type="ECO:0000256" key="2">
    <source>
        <dbReference type="SAM" id="MobiDB-lite"/>
    </source>
</evidence>
<dbReference type="PROSITE" id="PS50086">
    <property type="entry name" value="TBC_RABGAP"/>
    <property type="match status" value="1"/>
</dbReference>
<evidence type="ECO:0000256" key="1">
    <source>
        <dbReference type="SAM" id="Coils"/>
    </source>
</evidence>
<dbReference type="GO" id="GO:0098793">
    <property type="term" value="C:presynapse"/>
    <property type="evidence" value="ECO:0007669"/>
    <property type="project" value="GOC"/>
</dbReference>
<dbReference type="FunCoup" id="E3M4W7">
    <property type="interactions" value="793"/>
</dbReference>
<dbReference type="InterPro" id="IPR035969">
    <property type="entry name" value="Rab-GAP_TBC_sf"/>
</dbReference>
<dbReference type="Gene3D" id="2.30.29.30">
    <property type="entry name" value="Pleckstrin-homology domain (PH domain)/Phosphotyrosine-binding domain (PTB)"/>
    <property type="match status" value="1"/>
</dbReference>
<dbReference type="EMBL" id="DS268424">
    <property type="protein sequence ID" value="EFO91401.1"/>
    <property type="molecule type" value="Genomic_DNA"/>
</dbReference>
<dbReference type="AlphaFoldDB" id="E3M4W7"/>
<dbReference type="GO" id="GO:0099161">
    <property type="term" value="P:regulation of presynaptic dense core granule exocytosis"/>
    <property type="evidence" value="ECO:0007669"/>
    <property type="project" value="EnsemblMetazoa"/>
</dbReference>
<dbReference type="InParanoid" id="E3M4W7"/>